<dbReference type="PANTHER" id="PTHR43090">
    <property type="entry name" value="1-(5-PHOSPHORIBOSYL)-5-[(5-PHOSPHORIBOSYLAMINO)METHYLIDENEAMINO] IMIDAZOLE-4-CARBOXAMIDE ISOMERASE"/>
    <property type="match status" value="1"/>
</dbReference>
<evidence type="ECO:0000256" key="6">
    <source>
        <dbReference type="ARBA" id="ARBA00022490"/>
    </source>
</evidence>
<comment type="similarity">
    <text evidence="4">Belongs to the HisA/HisF family.</text>
</comment>
<dbReference type="FunFam" id="3.20.20.70:FF:000009">
    <property type="entry name" value="1-(5-phosphoribosyl)-5-[(5-phosphoribosylamino)methylideneamino] imidazole-4-carboxamide isomerase"/>
    <property type="match status" value="1"/>
</dbReference>
<dbReference type="InterPro" id="IPR023016">
    <property type="entry name" value="HisA/PriA"/>
</dbReference>
<keyword evidence="9" id="KW-0413">Isomerase</keyword>
<comment type="pathway">
    <text evidence="3">Amino-acid biosynthesis; L-histidine biosynthesis; L-histidine from 5-phospho-alpha-D-ribose 1-diphosphate: step 4/9.</text>
</comment>
<evidence type="ECO:0000256" key="3">
    <source>
        <dbReference type="ARBA" id="ARBA00005133"/>
    </source>
</evidence>
<dbReference type="EC" id="5.3.1.16" evidence="5"/>
<name>A0A382JCV7_9ZZZZ</name>
<evidence type="ECO:0000256" key="5">
    <source>
        <dbReference type="ARBA" id="ARBA00012550"/>
    </source>
</evidence>
<organism evidence="10">
    <name type="scientific">marine metagenome</name>
    <dbReference type="NCBI Taxonomy" id="408172"/>
    <lineage>
        <taxon>unclassified sequences</taxon>
        <taxon>metagenomes</taxon>
        <taxon>ecological metagenomes</taxon>
    </lineage>
</organism>
<reference evidence="10" key="1">
    <citation type="submission" date="2018-05" db="EMBL/GenBank/DDBJ databases">
        <authorList>
            <person name="Lanie J.A."/>
            <person name="Ng W.-L."/>
            <person name="Kazmierczak K.M."/>
            <person name="Andrzejewski T.M."/>
            <person name="Davidsen T.M."/>
            <person name="Wayne K.J."/>
            <person name="Tettelin H."/>
            <person name="Glass J.I."/>
            <person name="Rusch D."/>
            <person name="Podicherti R."/>
            <person name="Tsui H.-C.T."/>
            <person name="Winkler M.E."/>
        </authorList>
    </citation>
    <scope>NUCLEOTIDE SEQUENCE</scope>
</reference>
<dbReference type="SUPFAM" id="SSF51366">
    <property type="entry name" value="Ribulose-phoshate binding barrel"/>
    <property type="match status" value="1"/>
</dbReference>
<keyword evidence="8" id="KW-0368">Histidine biosynthesis</keyword>
<comment type="catalytic activity">
    <reaction evidence="1">
        <text>1-(5-phospho-beta-D-ribosyl)-5-[(5-phospho-beta-D-ribosylamino)methylideneamino]imidazole-4-carboxamide = 5-[(5-phospho-1-deoxy-D-ribulos-1-ylimino)methylamino]-1-(5-phospho-beta-D-ribosyl)imidazole-4-carboxamide</text>
        <dbReference type="Rhea" id="RHEA:15469"/>
        <dbReference type="ChEBI" id="CHEBI:58435"/>
        <dbReference type="ChEBI" id="CHEBI:58525"/>
        <dbReference type="EC" id="5.3.1.16"/>
    </reaction>
</comment>
<gene>
    <name evidence="10" type="ORF">METZ01_LOCUS262968</name>
</gene>
<dbReference type="CDD" id="cd04732">
    <property type="entry name" value="HisA"/>
    <property type="match status" value="1"/>
</dbReference>
<keyword evidence="7" id="KW-0028">Amino-acid biosynthesis</keyword>
<evidence type="ECO:0000256" key="4">
    <source>
        <dbReference type="ARBA" id="ARBA00009667"/>
    </source>
</evidence>
<dbReference type="InterPro" id="IPR011060">
    <property type="entry name" value="RibuloseP-bd_barrel"/>
</dbReference>
<dbReference type="Gene3D" id="3.20.20.70">
    <property type="entry name" value="Aldolase class I"/>
    <property type="match status" value="1"/>
</dbReference>
<evidence type="ECO:0000256" key="2">
    <source>
        <dbReference type="ARBA" id="ARBA00004496"/>
    </source>
</evidence>
<dbReference type="AlphaFoldDB" id="A0A382JCV7"/>
<dbReference type="EMBL" id="UINC01073600">
    <property type="protein sequence ID" value="SVC10114.1"/>
    <property type="molecule type" value="Genomic_DNA"/>
</dbReference>
<proteinExistence type="inferred from homology"/>
<comment type="subcellular location">
    <subcellularLocation>
        <location evidence="2">Cytoplasm</location>
    </subcellularLocation>
</comment>
<dbReference type="GO" id="GO:0005737">
    <property type="term" value="C:cytoplasm"/>
    <property type="evidence" value="ECO:0007669"/>
    <property type="project" value="UniProtKB-SubCell"/>
</dbReference>
<dbReference type="InterPro" id="IPR044524">
    <property type="entry name" value="Isoase_HisA-like"/>
</dbReference>
<dbReference type="InterPro" id="IPR013785">
    <property type="entry name" value="Aldolase_TIM"/>
</dbReference>
<dbReference type="GO" id="GO:0000162">
    <property type="term" value="P:L-tryptophan biosynthetic process"/>
    <property type="evidence" value="ECO:0007669"/>
    <property type="project" value="TreeGrafter"/>
</dbReference>
<evidence type="ECO:0000256" key="8">
    <source>
        <dbReference type="ARBA" id="ARBA00023102"/>
    </source>
</evidence>
<accession>A0A382JCV7</accession>
<dbReference type="Pfam" id="PF00977">
    <property type="entry name" value="His_biosynth"/>
    <property type="match status" value="1"/>
</dbReference>
<dbReference type="InterPro" id="IPR006063">
    <property type="entry name" value="HisA_bact_arch"/>
</dbReference>
<evidence type="ECO:0000256" key="1">
    <source>
        <dbReference type="ARBA" id="ARBA00000901"/>
    </source>
</evidence>
<dbReference type="PANTHER" id="PTHR43090:SF2">
    <property type="entry name" value="1-(5-PHOSPHORIBOSYL)-5-[(5-PHOSPHORIBOSYLAMINO)METHYLIDENEAMINO] IMIDAZOLE-4-CARBOXAMIDE ISOMERASE"/>
    <property type="match status" value="1"/>
</dbReference>
<evidence type="ECO:0000256" key="7">
    <source>
        <dbReference type="ARBA" id="ARBA00022605"/>
    </source>
</evidence>
<dbReference type="HAMAP" id="MF_01014">
    <property type="entry name" value="HisA"/>
    <property type="match status" value="1"/>
</dbReference>
<sequence>MIIFPAIDIKDGVCVRLIRGDYRQITSYENSPIDQATKYFQNGFNNIHIVDIDGALNGRPVNSTTINEIVKKVKSKIQIGGGIRTIDDISRWIEMGIDRIVMGTAAVENIELLETACNKFKNKIAVALDVKDGFIALSGWTKRTNISAIDFIKKIQNFGVSRIIYTDINRDGTKQGPNIKDTVELSSKATIPLVISGGVSSLEDIKKIKSLSNSNIEGVIVGKSIYDGDIKISDLAKLI</sequence>
<keyword evidence="6" id="KW-0963">Cytoplasm</keyword>
<dbReference type="InterPro" id="IPR006062">
    <property type="entry name" value="His_biosynth"/>
</dbReference>
<dbReference type="GO" id="GO:0003949">
    <property type="term" value="F:1-(5-phosphoribosyl)-5-[(5-phosphoribosylamino)methylideneamino]imidazole-4-carboxamide isomerase activity"/>
    <property type="evidence" value="ECO:0007669"/>
    <property type="project" value="UniProtKB-EC"/>
</dbReference>
<protein>
    <recommendedName>
        <fullName evidence="5">1-(5-phosphoribosyl)-5-[(5-phosphoribosylamino)methylideneamino]imidazole-4-carboxamideisomerase</fullName>
        <ecNumber evidence="5">5.3.1.16</ecNumber>
    </recommendedName>
</protein>
<evidence type="ECO:0000313" key="10">
    <source>
        <dbReference type="EMBL" id="SVC10114.1"/>
    </source>
</evidence>
<evidence type="ECO:0000256" key="9">
    <source>
        <dbReference type="ARBA" id="ARBA00023235"/>
    </source>
</evidence>
<dbReference type="UniPathway" id="UPA00031">
    <property type="reaction ID" value="UER00009"/>
</dbReference>
<dbReference type="GO" id="GO:0000105">
    <property type="term" value="P:L-histidine biosynthetic process"/>
    <property type="evidence" value="ECO:0007669"/>
    <property type="project" value="UniProtKB-UniPathway"/>
</dbReference>
<dbReference type="NCBIfam" id="TIGR00007">
    <property type="entry name" value="1-(5-phosphoribosyl)-5-[(5-phosphoribosylamino)methylideneamino]imidazole-4-carboxamide isomerase"/>
    <property type="match status" value="1"/>
</dbReference>